<sequence length="78" mass="8737">MLEKKEVNTLQLFSGVIRTSKHQKTMQGGAGSRTATTHVGVWVRSTESIRKTSHTNDIDKDTDGIKDQWKCGLQYSIT</sequence>
<accession>A0A5B7FCG3</accession>
<protein>
    <submittedName>
        <fullName evidence="1">Uncharacterized protein</fullName>
    </submittedName>
</protein>
<dbReference type="AlphaFoldDB" id="A0A5B7FCG3"/>
<gene>
    <name evidence="1" type="ORF">E2C01_036889</name>
</gene>
<dbReference type="Proteomes" id="UP000324222">
    <property type="component" value="Unassembled WGS sequence"/>
</dbReference>
<proteinExistence type="predicted"/>
<keyword evidence="2" id="KW-1185">Reference proteome</keyword>
<comment type="caution">
    <text evidence="1">The sequence shown here is derived from an EMBL/GenBank/DDBJ whole genome shotgun (WGS) entry which is preliminary data.</text>
</comment>
<organism evidence="1 2">
    <name type="scientific">Portunus trituberculatus</name>
    <name type="common">Swimming crab</name>
    <name type="synonym">Neptunus trituberculatus</name>
    <dbReference type="NCBI Taxonomy" id="210409"/>
    <lineage>
        <taxon>Eukaryota</taxon>
        <taxon>Metazoa</taxon>
        <taxon>Ecdysozoa</taxon>
        <taxon>Arthropoda</taxon>
        <taxon>Crustacea</taxon>
        <taxon>Multicrustacea</taxon>
        <taxon>Malacostraca</taxon>
        <taxon>Eumalacostraca</taxon>
        <taxon>Eucarida</taxon>
        <taxon>Decapoda</taxon>
        <taxon>Pleocyemata</taxon>
        <taxon>Brachyura</taxon>
        <taxon>Eubrachyura</taxon>
        <taxon>Portunoidea</taxon>
        <taxon>Portunidae</taxon>
        <taxon>Portuninae</taxon>
        <taxon>Portunus</taxon>
    </lineage>
</organism>
<evidence type="ECO:0000313" key="1">
    <source>
        <dbReference type="EMBL" id="MPC43247.1"/>
    </source>
</evidence>
<dbReference type="EMBL" id="VSRR010005747">
    <property type="protein sequence ID" value="MPC43247.1"/>
    <property type="molecule type" value="Genomic_DNA"/>
</dbReference>
<reference evidence="1 2" key="1">
    <citation type="submission" date="2019-05" db="EMBL/GenBank/DDBJ databases">
        <title>Another draft genome of Portunus trituberculatus and its Hox gene families provides insights of decapod evolution.</title>
        <authorList>
            <person name="Jeong J.-H."/>
            <person name="Song I."/>
            <person name="Kim S."/>
            <person name="Choi T."/>
            <person name="Kim D."/>
            <person name="Ryu S."/>
            <person name="Kim W."/>
        </authorList>
    </citation>
    <scope>NUCLEOTIDE SEQUENCE [LARGE SCALE GENOMIC DNA]</scope>
    <source>
        <tissue evidence="1">Muscle</tissue>
    </source>
</reference>
<evidence type="ECO:0000313" key="2">
    <source>
        <dbReference type="Proteomes" id="UP000324222"/>
    </source>
</evidence>
<name>A0A5B7FCG3_PORTR</name>